<dbReference type="Proteomes" id="UP000245921">
    <property type="component" value="Unassembled WGS sequence"/>
</dbReference>
<dbReference type="InterPro" id="IPR019243">
    <property type="entry name" value="DUF2202"/>
</dbReference>
<dbReference type="InterPro" id="IPR009078">
    <property type="entry name" value="Ferritin-like_SF"/>
</dbReference>
<dbReference type="SUPFAM" id="SSF47240">
    <property type="entry name" value="Ferritin-like"/>
    <property type="match status" value="1"/>
</dbReference>
<sequence>MKKIFTLLIVLFTLSIFFAETNNIFTSKESLSSDEINAILLMREEEKLARDVYDYFANLYNSKIFYNISNSEQKHTDSVKNIIEKYNLEDPFINSTGVFENEELQNIYNDLIEKGSNSYIDALKIGAMIEELDIKDIRDSLNYIDNEDIIFVFNNLEKGSVNHLNSFMKNIEKLNSQYSPIYLSEDEFYKLIK</sequence>
<proteinExistence type="predicted"/>
<comment type="caution">
    <text evidence="2">The sequence shown here is derived from an EMBL/GenBank/DDBJ whole genome shotgun (WGS) entry which is preliminary data.</text>
</comment>
<name>A0AA45C8A3_9BACT</name>
<evidence type="ECO:0000259" key="1">
    <source>
        <dbReference type="Pfam" id="PF09968"/>
    </source>
</evidence>
<organism evidence="2 3">
    <name type="scientific">Oceanotoga teriensis</name>
    <dbReference type="NCBI Taxonomy" id="515440"/>
    <lineage>
        <taxon>Bacteria</taxon>
        <taxon>Thermotogati</taxon>
        <taxon>Thermotogota</taxon>
        <taxon>Thermotogae</taxon>
        <taxon>Petrotogales</taxon>
        <taxon>Petrotogaceae</taxon>
        <taxon>Oceanotoga</taxon>
    </lineage>
</organism>
<dbReference type="Pfam" id="PF09968">
    <property type="entry name" value="DUF2202"/>
    <property type="match status" value="1"/>
</dbReference>
<dbReference type="AlphaFoldDB" id="A0AA45C8A3"/>
<dbReference type="Gene3D" id="1.20.1260.10">
    <property type="match status" value="1"/>
</dbReference>
<evidence type="ECO:0000313" key="3">
    <source>
        <dbReference type="Proteomes" id="UP000245921"/>
    </source>
</evidence>
<dbReference type="EMBL" id="QGGI01000003">
    <property type="protein sequence ID" value="PWJ95904.1"/>
    <property type="molecule type" value="Genomic_DNA"/>
</dbReference>
<protein>
    <recommendedName>
        <fullName evidence="1">DUF2202 domain-containing protein</fullName>
    </recommendedName>
</protein>
<accession>A0AA45C8A3</accession>
<evidence type="ECO:0000313" key="2">
    <source>
        <dbReference type="EMBL" id="PWJ95904.1"/>
    </source>
</evidence>
<dbReference type="RefSeq" id="WP_109604022.1">
    <property type="nucleotide sequence ID" value="NZ_QGGI01000003.1"/>
</dbReference>
<keyword evidence="3" id="KW-1185">Reference proteome</keyword>
<dbReference type="InterPro" id="IPR012347">
    <property type="entry name" value="Ferritin-like"/>
</dbReference>
<reference evidence="2 3" key="1">
    <citation type="submission" date="2018-05" db="EMBL/GenBank/DDBJ databases">
        <title>Genomic Encyclopedia of Type Strains, Phase IV (KMG-IV): sequencing the most valuable type-strain genomes for metagenomic binning, comparative biology and taxonomic classification.</title>
        <authorList>
            <person name="Goeker M."/>
        </authorList>
    </citation>
    <scope>NUCLEOTIDE SEQUENCE [LARGE SCALE GENOMIC DNA]</scope>
    <source>
        <strain evidence="2 3">DSM 24906</strain>
    </source>
</reference>
<gene>
    <name evidence="2" type="ORF">C7380_10382</name>
</gene>
<feature type="domain" description="DUF2202" evidence="1">
    <location>
        <begin position="35"/>
        <end position="192"/>
    </location>
</feature>
<dbReference type="CDD" id="cd01048">
    <property type="entry name" value="Ferritin_like_AB2"/>
    <property type="match status" value="1"/>
</dbReference>